<accession>A0ABR3A0Y7</accession>
<evidence type="ECO:0000256" key="1">
    <source>
        <dbReference type="SAM" id="Coils"/>
    </source>
</evidence>
<proteinExistence type="predicted"/>
<protein>
    <submittedName>
        <fullName evidence="3">Uncharacterized protein</fullName>
    </submittedName>
</protein>
<reference evidence="3 4" key="1">
    <citation type="submission" date="2024-05" db="EMBL/GenBank/DDBJ databases">
        <title>A draft genome resource for the thread blight pathogen Marasmius tenuissimus strain MS-2.</title>
        <authorList>
            <person name="Yulfo-Soto G.E."/>
            <person name="Baruah I.K."/>
            <person name="Amoako-Attah I."/>
            <person name="Bukari Y."/>
            <person name="Meinhardt L.W."/>
            <person name="Bailey B.A."/>
            <person name="Cohen S.P."/>
        </authorList>
    </citation>
    <scope>NUCLEOTIDE SEQUENCE [LARGE SCALE GENOMIC DNA]</scope>
    <source>
        <strain evidence="3 4">MS-2</strain>
    </source>
</reference>
<evidence type="ECO:0000256" key="2">
    <source>
        <dbReference type="SAM" id="MobiDB-lite"/>
    </source>
</evidence>
<keyword evidence="4" id="KW-1185">Reference proteome</keyword>
<feature type="coiled-coil region" evidence="1">
    <location>
        <begin position="41"/>
        <end position="103"/>
    </location>
</feature>
<feature type="region of interest" description="Disordered" evidence="2">
    <location>
        <begin position="469"/>
        <end position="493"/>
    </location>
</feature>
<keyword evidence="1" id="KW-0175">Coiled coil</keyword>
<comment type="caution">
    <text evidence="3">The sequence shown here is derived from an EMBL/GenBank/DDBJ whole genome shotgun (WGS) entry which is preliminary data.</text>
</comment>
<gene>
    <name evidence="3" type="ORF">AAF712_005745</name>
</gene>
<feature type="region of interest" description="Disordered" evidence="2">
    <location>
        <begin position="1"/>
        <end position="27"/>
    </location>
</feature>
<feature type="region of interest" description="Disordered" evidence="2">
    <location>
        <begin position="289"/>
        <end position="347"/>
    </location>
</feature>
<dbReference type="Proteomes" id="UP001437256">
    <property type="component" value="Unassembled WGS sequence"/>
</dbReference>
<dbReference type="EMBL" id="JBBXMP010000028">
    <property type="protein sequence ID" value="KAL0067175.1"/>
    <property type="molecule type" value="Genomic_DNA"/>
</dbReference>
<feature type="compositionally biased region" description="Polar residues" evidence="2">
    <location>
        <begin position="330"/>
        <end position="341"/>
    </location>
</feature>
<name>A0ABR3A0Y7_9AGAR</name>
<sequence>MSSVVSSQKAPVDASGGQIPSTSTDQPAAVVHKLAMAKRRMSQLEGQKDTLEVYMKDLETAAASRQEQLEGVKLDLQDVRTSCAAEKQRLRELESDSQREIQRRKFASTLLELGTTHSYDITTFLDASEEEIIGAIRKAAEREGNIWCTILSEVTGPLAPDNYISAINIALDTRKELRSVRKVARFWKRTANVPDTVTPSASNLSDMQEPLSSERRRAVESLQRRRQSFPTNFSIPAMLATSASAASQDTTALPYLSSAHSIPARRHDTLAPLASQVFKEELMNAHANSSLFSSSSSKTLRPKAGPIEKNKPSDTTALPQCLLPTEKDVQQSSHQVSTSLSPPALPNLELPSPIANVLWSEPKDPENTFLQAERALHSFERICNSFPSSNFGSLHAISEENPECSMVHETLVNASCAEPNPLFEPLPARGTSTGEMDTTVVGQTDDTSETLNHTDSDFLRVKPFDRAQGSRASLWSQDKPQKEMTASKLPRPTSVSFALPAKQGSRLKSVEPLNIVKKNGKRSSLSLF</sequence>
<organism evidence="3 4">
    <name type="scientific">Marasmius tenuissimus</name>
    <dbReference type="NCBI Taxonomy" id="585030"/>
    <lineage>
        <taxon>Eukaryota</taxon>
        <taxon>Fungi</taxon>
        <taxon>Dikarya</taxon>
        <taxon>Basidiomycota</taxon>
        <taxon>Agaricomycotina</taxon>
        <taxon>Agaricomycetes</taxon>
        <taxon>Agaricomycetidae</taxon>
        <taxon>Agaricales</taxon>
        <taxon>Marasmiineae</taxon>
        <taxon>Marasmiaceae</taxon>
        <taxon>Marasmius</taxon>
    </lineage>
</organism>
<evidence type="ECO:0000313" key="3">
    <source>
        <dbReference type="EMBL" id="KAL0067175.1"/>
    </source>
</evidence>
<feature type="compositionally biased region" description="Basic and acidic residues" evidence="2">
    <location>
        <begin position="212"/>
        <end position="223"/>
    </location>
</feature>
<feature type="compositionally biased region" description="Polar residues" evidence="2">
    <location>
        <begin position="197"/>
        <end position="206"/>
    </location>
</feature>
<feature type="region of interest" description="Disordered" evidence="2">
    <location>
        <begin position="197"/>
        <end position="225"/>
    </location>
</feature>
<evidence type="ECO:0000313" key="4">
    <source>
        <dbReference type="Proteomes" id="UP001437256"/>
    </source>
</evidence>